<evidence type="ECO:0000313" key="6">
    <source>
        <dbReference type="Proteomes" id="UP001152798"/>
    </source>
</evidence>
<proteinExistence type="predicted"/>
<dbReference type="AlphaFoldDB" id="A0A9P0GY67"/>
<name>A0A9P0GY67_NEZVI</name>
<feature type="compositionally biased region" description="Basic and acidic residues" evidence="3">
    <location>
        <begin position="39"/>
        <end position="72"/>
    </location>
</feature>
<dbReference type="SUPFAM" id="SSF54928">
    <property type="entry name" value="RNA-binding domain, RBD"/>
    <property type="match status" value="1"/>
</dbReference>
<dbReference type="SMART" id="SM00360">
    <property type="entry name" value="RRM"/>
    <property type="match status" value="1"/>
</dbReference>
<organism evidence="5 6">
    <name type="scientific">Nezara viridula</name>
    <name type="common">Southern green stink bug</name>
    <name type="synonym">Cimex viridulus</name>
    <dbReference type="NCBI Taxonomy" id="85310"/>
    <lineage>
        <taxon>Eukaryota</taxon>
        <taxon>Metazoa</taxon>
        <taxon>Ecdysozoa</taxon>
        <taxon>Arthropoda</taxon>
        <taxon>Hexapoda</taxon>
        <taxon>Insecta</taxon>
        <taxon>Pterygota</taxon>
        <taxon>Neoptera</taxon>
        <taxon>Paraneoptera</taxon>
        <taxon>Hemiptera</taxon>
        <taxon>Heteroptera</taxon>
        <taxon>Panheteroptera</taxon>
        <taxon>Pentatomomorpha</taxon>
        <taxon>Pentatomoidea</taxon>
        <taxon>Pentatomidae</taxon>
        <taxon>Pentatominae</taxon>
        <taxon>Nezara</taxon>
    </lineage>
</organism>
<evidence type="ECO:0000256" key="2">
    <source>
        <dbReference type="PROSITE-ProRule" id="PRU00176"/>
    </source>
</evidence>
<accession>A0A9P0GY67</accession>
<dbReference type="InterPro" id="IPR051229">
    <property type="entry name" value="ALYREF_mRNA_export"/>
</dbReference>
<dbReference type="Pfam" id="PF00076">
    <property type="entry name" value="RRM_1"/>
    <property type="match status" value="1"/>
</dbReference>
<protein>
    <recommendedName>
        <fullName evidence="4">RRM domain-containing protein</fullName>
    </recommendedName>
</protein>
<feature type="region of interest" description="Disordered" evidence="3">
    <location>
        <begin position="31"/>
        <end position="72"/>
    </location>
</feature>
<reference evidence="5" key="1">
    <citation type="submission" date="2022-01" db="EMBL/GenBank/DDBJ databases">
        <authorList>
            <person name="King R."/>
        </authorList>
    </citation>
    <scope>NUCLEOTIDE SEQUENCE</scope>
</reference>
<dbReference type="Proteomes" id="UP001152798">
    <property type="component" value="Chromosome 1"/>
</dbReference>
<dbReference type="GO" id="GO:0003729">
    <property type="term" value="F:mRNA binding"/>
    <property type="evidence" value="ECO:0007669"/>
    <property type="project" value="TreeGrafter"/>
</dbReference>
<evidence type="ECO:0000256" key="3">
    <source>
        <dbReference type="SAM" id="MobiDB-lite"/>
    </source>
</evidence>
<dbReference type="PANTHER" id="PTHR19965:SF22">
    <property type="entry name" value="CHROMATIN TARGET OF PRMT1-LIKE 1"/>
    <property type="match status" value="1"/>
</dbReference>
<gene>
    <name evidence="5" type="ORF">NEZAVI_LOCUS3020</name>
</gene>
<feature type="domain" description="RRM" evidence="4">
    <location>
        <begin position="161"/>
        <end position="238"/>
    </location>
</feature>
<evidence type="ECO:0000259" key="4">
    <source>
        <dbReference type="PROSITE" id="PS50102"/>
    </source>
</evidence>
<dbReference type="InterPro" id="IPR000504">
    <property type="entry name" value="RRM_dom"/>
</dbReference>
<sequence length="270" mass="31405">MGHSFGRMSDPLQMSLDEYIAKNRLYINELPPRRNPRNRVMDRYSSMRETERPRRRDRSVEPLKKRGRPLDRYQLREPSVEPMDVDVTEKAIEPYLRNRASRRNGLLARAGSNVDMRGKRVVQELPRQKSMSRYQEVNEANERLSKIQNRLTIEESTEGASKLFISNLSEEVSRRDIIDLFSEFGEVVSSTVHYSQVGKPLGSADIFFGSKEEAIAAMSEYNGVLLDGKPMDIHMMSTSEELGIRVNRRQENRRPTWGRMRDDRARVRGQ</sequence>
<evidence type="ECO:0000256" key="1">
    <source>
        <dbReference type="ARBA" id="ARBA00022884"/>
    </source>
</evidence>
<dbReference type="InterPro" id="IPR012677">
    <property type="entry name" value="Nucleotide-bd_a/b_plait_sf"/>
</dbReference>
<keyword evidence="1 2" id="KW-0694">RNA-binding</keyword>
<dbReference type="GO" id="GO:0006406">
    <property type="term" value="P:mRNA export from nucleus"/>
    <property type="evidence" value="ECO:0007669"/>
    <property type="project" value="TreeGrafter"/>
</dbReference>
<dbReference type="Gene3D" id="3.30.70.330">
    <property type="match status" value="1"/>
</dbReference>
<dbReference type="InterPro" id="IPR035979">
    <property type="entry name" value="RBD_domain_sf"/>
</dbReference>
<dbReference type="PANTHER" id="PTHR19965">
    <property type="entry name" value="RNA AND EXPORT FACTOR BINDING PROTEIN"/>
    <property type="match status" value="1"/>
</dbReference>
<dbReference type="OrthoDB" id="6616288at2759"/>
<dbReference type="GO" id="GO:0005634">
    <property type="term" value="C:nucleus"/>
    <property type="evidence" value="ECO:0007669"/>
    <property type="project" value="TreeGrafter"/>
</dbReference>
<dbReference type="PROSITE" id="PS50102">
    <property type="entry name" value="RRM"/>
    <property type="match status" value="1"/>
</dbReference>
<keyword evidence="6" id="KW-1185">Reference proteome</keyword>
<dbReference type="EMBL" id="OV725077">
    <property type="protein sequence ID" value="CAH1392144.1"/>
    <property type="molecule type" value="Genomic_DNA"/>
</dbReference>
<evidence type="ECO:0000313" key="5">
    <source>
        <dbReference type="EMBL" id="CAH1392144.1"/>
    </source>
</evidence>